<dbReference type="Gene3D" id="2.40.170.20">
    <property type="entry name" value="TonB-dependent receptor, beta-barrel domain"/>
    <property type="match status" value="1"/>
</dbReference>
<dbReference type="PANTHER" id="PTHR30069:SF29">
    <property type="entry name" value="HEMOGLOBIN AND HEMOGLOBIN-HAPTOGLOBIN-BINDING PROTEIN 1-RELATED"/>
    <property type="match status" value="1"/>
</dbReference>
<keyword evidence="5 9" id="KW-0732">Signal</keyword>
<comment type="similarity">
    <text evidence="8">Belongs to the TonB-dependent receptor family.</text>
</comment>
<keyword evidence="2 8" id="KW-0813">Transport</keyword>
<evidence type="ECO:0000256" key="9">
    <source>
        <dbReference type="SAM" id="SignalP"/>
    </source>
</evidence>
<proteinExistence type="inferred from homology"/>
<feature type="non-terminal residue" evidence="11">
    <location>
        <position position="223"/>
    </location>
</feature>
<accession>A0A6N8TB49</accession>
<dbReference type="InterPro" id="IPR039426">
    <property type="entry name" value="TonB-dep_rcpt-like"/>
</dbReference>
<dbReference type="EMBL" id="WUML01000006">
    <property type="protein sequence ID" value="MXO00522.1"/>
    <property type="molecule type" value="Genomic_DNA"/>
</dbReference>
<name>A0A6N8TB49_SHIZO</name>
<dbReference type="Pfam" id="PF07715">
    <property type="entry name" value="Plug"/>
    <property type="match status" value="1"/>
</dbReference>
<dbReference type="OrthoDB" id="9760333at2"/>
<evidence type="ECO:0000256" key="8">
    <source>
        <dbReference type="PROSITE-ProRule" id="PRU01360"/>
    </source>
</evidence>
<dbReference type="Proteomes" id="UP000440304">
    <property type="component" value="Unassembled WGS sequence"/>
</dbReference>
<comment type="caution">
    <text evidence="11">The sequence shown here is derived from an EMBL/GenBank/DDBJ whole genome shotgun (WGS) entry which is preliminary data.</text>
</comment>
<evidence type="ECO:0000256" key="1">
    <source>
        <dbReference type="ARBA" id="ARBA00004571"/>
    </source>
</evidence>
<dbReference type="RefSeq" id="WP_160785924.1">
    <property type="nucleotide sequence ID" value="NZ_WUML01000006.1"/>
</dbReference>
<evidence type="ECO:0000256" key="4">
    <source>
        <dbReference type="ARBA" id="ARBA00022692"/>
    </source>
</evidence>
<keyword evidence="7 8" id="KW-0998">Cell outer membrane</keyword>
<keyword evidence="3 8" id="KW-1134">Transmembrane beta strand</keyword>
<evidence type="ECO:0000256" key="2">
    <source>
        <dbReference type="ARBA" id="ARBA00022448"/>
    </source>
</evidence>
<dbReference type="GO" id="GO:0044718">
    <property type="term" value="P:siderophore transmembrane transport"/>
    <property type="evidence" value="ECO:0007669"/>
    <property type="project" value="TreeGrafter"/>
</dbReference>
<evidence type="ECO:0000313" key="12">
    <source>
        <dbReference type="Proteomes" id="UP000440304"/>
    </source>
</evidence>
<dbReference type="GO" id="GO:0015344">
    <property type="term" value="F:siderophore uptake transmembrane transporter activity"/>
    <property type="evidence" value="ECO:0007669"/>
    <property type="project" value="TreeGrafter"/>
</dbReference>
<feature type="domain" description="TonB-dependent receptor plug" evidence="10">
    <location>
        <begin position="70"/>
        <end position="171"/>
    </location>
</feature>
<dbReference type="PANTHER" id="PTHR30069">
    <property type="entry name" value="TONB-DEPENDENT OUTER MEMBRANE RECEPTOR"/>
    <property type="match status" value="1"/>
</dbReference>
<comment type="subcellular location">
    <subcellularLocation>
        <location evidence="1 8">Cell outer membrane</location>
        <topology evidence="1 8">Multi-pass membrane protein</topology>
    </subcellularLocation>
</comment>
<evidence type="ECO:0000256" key="3">
    <source>
        <dbReference type="ARBA" id="ARBA00022452"/>
    </source>
</evidence>
<keyword evidence="4 8" id="KW-0812">Transmembrane</keyword>
<dbReference type="InterPro" id="IPR036942">
    <property type="entry name" value="Beta-barrel_TonB_sf"/>
</dbReference>
<dbReference type="PROSITE" id="PS52016">
    <property type="entry name" value="TONB_DEPENDENT_REC_3"/>
    <property type="match status" value="1"/>
</dbReference>
<sequence length="223" mass="23835">MNNHIIRLSLTLLSASVFGTCAWAQPATSGQQKAGPLASVKTTRLKPEDTGVFELGQIVVPGGGSGGRAVSQSTVSAEEVRRSNRVTLDDALRVVPGVAVANTGGSRNERLVYVRGFDRWQVPLYIDGVRIYLPADNRIDYGRFLTPDLSEIQVQKGYVPVLSGPGGMGGAINLVTRTPTEPFEGEVQTGLEFGNTGRLASYKTFASVGTRQDMFYVQASGLV</sequence>
<keyword evidence="11" id="KW-0675">Receptor</keyword>
<dbReference type="SUPFAM" id="SSF56935">
    <property type="entry name" value="Porins"/>
    <property type="match status" value="1"/>
</dbReference>
<gene>
    <name evidence="11" type="ORF">GR156_09430</name>
</gene>
<keyword evidence="6 8" id="KW-0472">Membrane</keyword>
<evidence type="ECO:0000256" key="7">
    <source>
        <dbReference type="ARBA" id="ARBA00023237"/>
    </source>
</evidence>
<dbReference type="GO" id="GO:0009279">
    <property type="term" value="C:cell outer membrane"/>
    <property type="evidence" value="ECO:0007669"/>
    <property type="project" value="UniProtKB-SubCell"/>
</dbReference>
<dbReference type="InterPro" id="IPR012910">
    <property type="entry name" value="Plug_dom"/>
</dbReference>
<evidence type="ECO:0000259" key="10">
    <source>
        <dbReference type="Pfam" id="PF07715"/>
    </source>
</evidence>
<protein>
    <submittedName>
        <fullName evidence="11">TonB-dependent receptor plug domain-containing protein</fullName>
    </submittedName>
</protein>
<evidence type="ECO:0000313" key="11">
    <source>
        <dbReference type="EMBL" id="MXO00522.1"/>
    </source>
</evidence>
<reference evidence="11 12" key="1">
    <citation type="submission" date="2019-12" db="EMBL/GenBank/DDBJ databases">
        <title>Shinella granuli gen. nov., sp. nov., and proposal of the reclassification of Zoogloea ramigera ATCC 19623 as Shinella zoogloeoides sp. nov.</title>
        <authorList>
            <person name="Gao J."/>
        </authorList>
    </citation>
    <scope>NUCLEOTIDE SEQUENCE [LARGE SCALE GENOMIC DNA]</scope>
    <source>
        <strain evidence="11 12">DSM 287</strain>
    </source>
</reference>
<evidence type="ECO:0000256" key="6">
    <source>
        <dbReference type="ARBA" id="ARBA00023136"/>
    </source>
</evidence>
<feature type="signal peptide" evidence="9">
    <location>
        <begin position="1"/>
        <end position="24"/>
    </location>
</feature>
<evidence type="ECO:0000256" key="5">
    <source>
        <dbReference type="ARBA" id="ARBA00022729"/>
    </source>
</evidence>
<organism evidence="11 12">
    <name type="scientific">Shinella zoogloeoides</name>
    <name type="common">Crabtreella saccharophila</name>
    <dbReference type="NCBI Taxonomy" id="352475"/>
    <lineage>
        <taxon>Bacteria</taxon>
        <taxon>Pseudomonadati</taxon>
        <taxon>Pseudomonadota</taxon>
        <taxon>Alphaproteobacteria</taxon>
        <taxon>Hyphomicrobiales</taxon>
        <taxon>Rhizobiaceae</taxon>
        <taxon>Shinella</taxon>
    </lineage>
</organism>
<feature type="chain" id="PRO_5026781407" evidence="9">
    <location>
        <begin position="25"/>
        <end position="223"/>
    </location>
</feature>
<dbReference type="AlphaFoldDB" id="A0A6N8TB49"/>